<gene>
    <name evidence="2" type="ORF">GCM10010430_53470</name>
</gene>
<accession>A0ABN3EMI6</accession>
<name>A0ABN3EMI6_9ACTN</name>
<organism evidence="2 3">
    <name type="scientific">Kitasatospora cystarginea</name>
    <dbReference type="NCBI Taxonomy" id="58350"/>
    <lineage>
        <taxon>Bacteria</taxon>
        <taxon>Bacillati</taxon>
        <taxon>Actinomycetota</taxon>
        <taxon>Actinomycetes</taxon>
        <taxon>Kitasatosporales</taxon>
        <taxon>Streptomycetaceae</taxon>
        <taxon>Kitasatospora</taxon>
    </lineage>
</organism>
<dbReference type="Pfam" id="PF13577">
    <property type="entry name" value="SnoaL_4"/>
    <property type="match status" value="1"/>
</dbReference>
<evidence type="ECO:0000313" key="2">
    <source>
        <dbReference type="EMBL" id="GAA2262352.1"/>
    </source>
</evidence>
<dbReference type="SUPFAM" id="SSF54427">
    <property type="entry name" value="NTF2-like"/>
    <property type="match status" value="1"/>
</dbReference>
<evidence type="ECO:0000313" key="3">
    <source>
        <dbReference type="Proteomes" id="UP001500305"/>
    </source>
</evidence>
<protein>
    <recommendedName>
        <fullName evidence="1">SnoaL-like domain-containing protein</fullName>
    </recommendedName>
</protein>
<feature type="domain" description="SnoaL-like" evidence="1">
    <location>
        <begin position="27"/>
        <end position="152"/>
    </location>
</feature>
<dbReference type="InterPro" id="IPR032710">
    <property type="entry name" value="NTF2-like_dom_sf"/>
</dbReference>
<dbReference type="InterPro" id="IPR037401">
    <property type="entry name" value="SnoaL-like"/>
</dbReference>
<dbReference type="Proteomes" id="UP001500305">
    <property type="component" value="Unassembled WGS sequence"/>
</dbReference>
<reference evidence="2 3" key="1">
    <citation type="journal article" date="2019" name="Int. J. Syst. Evol. Microbiol.">
        <title>The Global Catalogue of Microorganisms (GCM) 10K type strain sequencing project: providing services to taxonomists for standard genome sequencing and annotation.</title>
        <authorList>
            <consortium name="The Broad Institute Genomics Platform"/>
            <consortium name="The Broad Institute Genome Sequencing Center for Infectious Disease"/>
            <person name="Wu L."/>
            <person name="Ma J."/>
        </authorList>
    </citation>
    <scope>NUCLEOTIDE SEQUENCE [LARGE SCALE GENOMIC DNA]</scope>
    <source>
        <strain evidence="2 3">JCM 7356</strain>
    </source>
</reference>
<evidence type="ECO:0000259" key="1">
    <source>
        <dbReference type="Pfam" id="PF13577"/>
    </source>
</evidence>
<dbReference type="RefSeq" id="WP_344639045.1">
    <property type="nucleotide sequence ID" value="NZ_BAAATR010000027.1"/>
</dbReference>
<proteinExistence type="predicted"/>
<comment type="caution">
    <text evidence="2">The sequence shown here is derived from an EMBL/GenBank/DDBJ whole genome shotgun (WGS) entry which is preliminary data.</text>
</comment>
<dbReference type="EMBL" id="BAAATR010000027">
    <property type="protein sequence ID" value="GAA2262352.1"/>
    <property type="molecule type" value="Genomic_DNA"/>
</dbReference>
<dbReference type="Gene3D" id="3.10.450.50">
    <property type="match status" value="1"/>
</dbReference>
<keyword evidence="3" id="KW-1185">Reference proteome</keyword>
<sequence length="170" mass="18951">MTKTNQQDMTEAAEIAMLRELLGAYVERDAVAKLIDRYLAGLDDRVYGEEWARSLFTEDVRLVFPVGERVGLEGLGAYHDEVMGKFARTVHLGSNYGITVQGDRATFQFNLLCLHVLSDQLREERSLAPGTTFESAGRMSGEAVRTADGWRFGLLGLQVAWAKGEPPVRR</sequence>